<comment type="subcellular location">
    <subcellularLocation>
        <location evidence="1">Cell outer membrane</location>
    </subcellularLocation>
</comment>
<evidence type="ECO:0000256" key="4">
    <source>
        <dbReference type="PROSITE-ProRule" id="PRU00473"/>
    </source>
</evidence>
<evidence type="ECO:0000256" key="2">
    <source>
        <dbReference type="ARBA" id="ARBA00023136"/>
    </source>
</evidence>
<evidence type="ECO:0000259" key="7">
    <source>
        <dbReference type="PROSITE" id="PS51123"/>
    </source>
</evidence>
<feature type="region of interest" description="Disordered" evidence="5">
    <location>
        <begin position="177"/>
        <end position="214"/>
    </location>
</feature>
<dbReference type="InterPro" id="IPR050330">
    <property type="entry name" value="Bact_OuterMem_StrucFunc"/>
</dbReference>
<dbReference type="Gene3D" id="3.40.1520.20">
    <property type="match status" value="1"/>
</dbReference>
<gene>
    <name evidence="8" type="ORF">CQY22_004720</name>
</gene>
<name>A0A2G5PFN9_9MYCO</name>
<organism evidence="8 9">
    <name type="scientific">Mycolicibacterium brumae</name>
    <dbReference type="NCBI Taxonomy" id="85968"/>
    <lineage>
        <taxon>Bacteria</taxon>
        <taxon>Bacillati</taxon>
        <taxon>Actinomycetota</taxon>
        <taxon>Actinomycetes</taxon>
        <taxon>Mycobacteriales</taxon>
        <taxon>Mycobacteriaceae</taxon>
        <taxon>Mycolicibacterium</taxon>
    </lineage>
</organism>
<dbReference type="Proteomes" id="UP000230551">
    <property type="component" value="Unassembled WGS sequence"/>
</dbReference>
<dbReference type="Gene3D" id="3.30.1330.60">
    <property type="entry name" value="OmpA-like domain"/>
    <property type="match status" value="1"/>
</dbReference>
<sequence length="334" mass="33430">MTDSRTAFYRRTPGVAWLIGAAAVPLLIAGIGMSAPSGWGSHTGTTVAESSVGEEIPAEGYAPTTLIWDHGKFTAVGVVTTEAAKDAATSQLRAVAGPDATINIGVDPATTAAVTPPDLSGAAPVFEAAKNLSYLGVRIDGSSVLLVGDATSSSDVDAVADAVEETWPGLHVINRIEIGEPPSSGAPATTPAQPAPETSASETAAAPAPDAPDCQDLPTDVSTLIGKPITFDTGGVTLTSESEQTVTAIAGKVASCPGAKVTIIGHTDDTGDDSVNNPLSVQRADAVGRLLVANGVPFESISTGGVGAAQPIAANDTEDGRALNRRVDVTVSAS</sequence>
<dbReference type="STRING" id="85968.GCA_900073015_02225"/>
<keyword evidence="6" id="KW-1133">Transmembrane helix</keyword>
<comment type="caution">
    <text evidence="8">The sequence shown here is derived from an EMBL/GenBank/DDBJ whole genome shotgun (WGS) entry which is preliminary data.</text>
</comment>
<evidence type="ECO:0000313" key="9">
    <source>
        <dbReference type="Proteomes" id="UP000230551"/>
    </source>
</evidence>
<feature type="compositionally biased region" description="Low complexity" evidence="5">
    <location>
        <begin position="180"/>
        <end position="212"/>
    </location>
</feature>
<keyword evidence="6" id="KW-0812">Transmembrane</keyword>
<evidence type="ECO:0000313" key="8">
    <source>
        <dbReference type="EMBL" id="PIB76940.1"/>
    </source>
</evidence>
<keyword evidence="9" id="KW-1185">Reference proteome</keyword>
<reference evidence="8 9" key="1">
    <citation type="journal article" date="2017" name="Infect. Genet. Evol.">
        <title>The new phylogeny of the genus Mycobacterium: The old and the news.</title>
        <authorList>
            <person name="Tortoli E."/>
            <person name="Fedrizzi T."/>
            <person name="Meehan C.J."/>
            <person name="Trovato A."/>
            <person name="Grottola A."/>
            <person name="Giacobazzi E."/>
            <person name="Serpini G.F."/>
            <person name="Tagliazucchi S."/>
            <person name="Fabio A."/>
            <person name="Bettua C."/>
            <person name="Bertorelli R."/>
            <person name="Frascaro F."/>
            <person name="De Sanctis V."/>
            <person name="Pecorari M."/>
            <person name="Jousson O."/>
            <person name="Segata N."/>
            <person name="Cirillo D.M."/>
        </authorList>
    </citation>
    <scope>NUCLEOTIDE SEQUENCE [LARGE SCALE GENOMIC DNA]</scope>
    <source>
        <strain evidence="8 9">CIP1034565</strain>
    </source>
</reference>
<dbReference type="InterPro" id="IPR036737">
    <property type="entry name" value="OmpA-like_sf"/>
</dbReference>
<dbReference type="InterPro" id="IPR006664">
    <property type="entry name" value="OMP_bac"/>
</dbReference>
<protein>
    <submittedName>
        <fullName evidence="8">OmpA family protein</fullName>
    </submittedName>
</protein>
<feature type="domain" description="OmpA-like" evidence="7">
    <location>
        <begin position="218"/>
        <end position="334"/>
    </location>
</feature>
<feature type="transmembrane region" description="Helical" evidence="6">
    <location>
        <begin position="12"/>
        <end position="33"/>
    </location>
</feature>
<dbReference type="CDD" id="cd07185">
    <property type="entry name" value="OmpA_C-like"/>
    <property type="match status" value="1"/>
</dbReference>
<dbReference type="InterPro" id="IPR006665">
    <property type="entry name" value="OmpA-like"/>
</dbReference>
<dbReference type="PANTHER" id="PTHR30329">
    <property type="entry name" value="STATOR ELEMENT OF FLAGELLAR MOTOR COMPLEX"/>
    <property type="match status" value="1"/>
</dbReference>
<keyword evidence="2 4" id="KW-0472">Membrane</keyword>
<dbReference type="OrthoDB" id="9782229at2"/>
<accession>A0A2G5PFN9</accession>
<dbReference type="PRINTS" id="PR01021">
    <property type="entry name" value="OMPADOMAIN"/>
</dbReference>
<dbReference type="Pfam" id="PF00691">
    <property type="entry name" value="OmpA"/>
    <property type="match status" value="1"/>
</dbReference>
<dbReference type="SUPFAM" id="SSF103088">
    <property type="entry name" value="OmpA-like"/>
    <property type="match status" value="1"/>
</dbReference>
<dbReference type="EMBL" id="PDCN02000003">
    <property type="protein sequence ID" value="PIB76940.1"/>
    <property type="molecule type" value="Genomic_DNA"/>
</dbReference>
<dbReference type="RefSeq" id="WP_090589090.1">
    <property type="nucleotide sequence ID" value="NZ_CP104302.1"/>
</dbReference>
<evidence type="ECO:0000256" key="6">
    <source>
        <dbReference type="SAM" id="Phobius"/>
    </source>
</evidence>
<keyword evidence="3" id="KW-0998">Cell outer membrane</keyword>
<evidence type="ECO:0000256" key="1">
    <source>
        <dbReference type="ARBA" id="ARBA00004442"/>
    </source>
</evidence>
<evidence type="ECO:0000256" key="3">
    <source>
        <dbReference type="ARBA" id="ARBA00023237"/>
    </source>
</evidence>
<dbReference type="PANTHER" id="PTHR30329:SF21">
    <property type="entry name" value="LIPOPROTEIN YIAD-RELATED"/>
    <property type="match status" value="1"/>
</dbReference>
<dbReference type="AlphaFoldDB" id="A0A2G5PFN9"/>
<proteinExistence type="predicted"/>
<evidence type="ECO:0000256" key="5">
    <source>
        <dbReference type="SAM" id="MobiDB-lite"/>
    </source>
</evidence>
<dbReference type="GO" id="GO:0009279">
    <property type="term" value="C:cell outer membrane"/>
    <property type="evidence" value="ECO:0007669"/>
    <property type="project" value="UniProtKB-SubCell"/>
</dbReference>
<dbReference type="PROSITE" id="PS51123">
    <property type="entry name" value="OMPA_2"/>
    <property type="match status" value="1"/>
</dbReference>